<keyword evidence="16" id="KW-0479">Metal-binding</keyword>
<name>A0A9D1PIW8_9FIRM</name>
<dbReference type="InterPro" id="IPR043129">
    <property type="entry name" value="ATPase_NBD"/>
</dbReference>
<dbReference type="NCBIfam" id="TIGR00671">
    <property type="entry name" value="baf"/>
    <property type="match status" value="1"/>
</dbReference>
<reference evidence="17" key="1">
    <citation type="journal article" date="2021" name="PeerJ">
        <title>Extensive microbial diversity within the chicken gut microbiome revealed by metagenomics and culture.</title>
        <authorList>
            <person name="Gilroy R."/>
            <person name="Ravi A."/>
            <person name="Getino M."/>
            <person name="Pursley I."/>
            <person name="Horton D.L."/>
            <person name="Alikhan N.F."/>
            <person name="Baker D."/>
            <person name="Gharbi K."/>
            <person name="Hall N."/>
            <person name="Watson M."/>
            <person name="Adriaenssens E.M."/>
            <person name="Foster-Nyarko E."/>
            <person name="Jarju S."/>
            <person name="Secka A."/>
            <person name="Antonio M."/>
            <person name="Oren A."/>
            <person name="Chaudhuri R.R."/>
            <person name="La Ragione R."/>
            <person name="Hildebrand F."/>
            <person name="Pallen M.J."/>
        </authorList>
    </citation>
    <scope>NUCLEOTIDE SEQUENCE</scope>
    <source>
        <strain evidence="17">CHK193-4272</strain>
    </source>
</reference>
<comment type="cofactor">
    <cofactor evidence="2">
        <name>K(+)</name>
        <dbReference type="ChEBI" id="CHEBI:29103"/>
    </cofactor>
</comment>
<comment type="caution">
    <text evidence="17">The sequence shown here is derived from an EMBL/GenBank/DDBJ whole genome shotgun (WGS) entry which is preliminary data.</text>
</comment>
<keyword evidence="13 16" id="KW-0173">Coenzyme A biosynthesis</keyword>
<feature type="binding site" evidence="16">
    <location>
        <position position="61"/>
    </location>
    <ligand>
        <name>K(+)</name>
        <dbReference type="ChEBI" id="CHEBI:29103"/>
    </ligand>
</feature>
<feature type="binding site" evidence="16">
    <location>
        <begin position="10"/>
        <end position="17"/>
    </location>
    <ligand>
        <name>ATP</name>
        <dbReference type="ChEBI" id="CHEBI:30616"/>
    </ligand>
</feature>
<gene>
    <name evidence="16" type="primary">coaX</name>
    <name evidence="17" type="ORF">H9746_08220</name>
</gene>
<dbReference type="GO" id="GO:0005737">
    <property type="term" value="C:cytoplasm"/>
    <property type="evidence" value="ECO:0007669"/>
    <property type="project" value="UniProtKB-SubCell"/>
</dbReference>
<comment type="subcellular location">
    <subcellularLocation>
        <location evidence="3 16">Cytoplasm</location>
    </subcellularLocation>
</comment>
<evidence type="ECO:0000256" key="16">
    <source>
        <dbReference type="HAMAP-Rule" id="MF_01274"/>
    </source>
</evidence>
<evidence type="ECO:0000256" key="5">
    <source>
        <dbReference type="ARBA" id="ARBA00011738"/>
    </source>
</evidence>
<evidence type="ECO:0000256" key="15">
    <source>
        <dbReference type="ARBA" id="ARBA00040883"/>
    </source>
</evidence>
<comment type="catalytic activity">
    <reaction evidence="1 16">
        <text>(R)-pantothenate + ATP = (R)-4'-phosphopantothenate + ADP + H(+)</text>
        <dbReference type="Rhea" id="RHEA:16373"/>
        <dbReference type="ChEBI" id="CHEBI:10986"/>
        <dbReference type="ChEBI" id="CHEBI:15378"/>
        <dbReference type="ChEBI" id="CHEBI:29032"/>
        <dbReference type="ChEBI" id="CHEBI:30616"/>
        <dbReference type="ChEBI" id="CHEBI:456216"/>
        <dbReference type="EC" id="2.7.1.33"/>
    </reaction>
</comment>
<comment type="function">
    <text evidence="16">Catalyzes the phosphorylation of pantothenate (Pan), the first step in CoA biosynthesis.</text>
</comment>
<comment type="similarity">
    <text evidence="14 16">Belongs to the type III pantothenate kinase family.</text>
</comment>
<dbReference type="EMBL" id="DXIE01000046">
    <property type="protein sequence ID" value="HIV62807.1"/>
    <property type="molecule type" value="Genomic_DNA"/>
</dbReference>
<keyword evidence="11 16" id="KW-0067">ATP-binding</keyword>
<proteinExistence type="inferred from homology"/>
<evidence type="ECO:0000256" key="4">
    <source>
        <dbReference type="ARBA" id="ARBA00005225"/>
    </source>
</evidence>
<feature type="binding site" evidence="16">
    <location>
        <begin position="39"/>
        <end position="42"/>
    </location>
    <ligand>
        <name>substrate</name>
    </ligand>
</feature>
<evidence type="ECO:0000256" key="2">
    <source>
        <dbReference type="ARBA" id="ARBA00001958"/>
    </source>
</evidence>
<dbReference type="GO" id="GO:0046872">
    <property type="term" value="F:metal ion binding"/>
    <property type="evidence" value="ECO:0007669"/>
    <property type="project" value="UniProtKB-KW"/>
</dbReference>
<dbReference type="EC" id="2.7.1.33" evidence="6 16"/>
<evidence type="ECO:0000256" key="12">
    <source>
        <dbReference type="ARBA" id="ARBA00022958"/>
    </source>
</evidence>
<accession>A0A9D1PIW8</accession>
<dbReference type="InterPro" id="IPR004619">
    <property type="entry name" value="Type_III_PanK"/>
</dbReference>
<dbReference type="PANTHER" id="PTHR34265">
    <property type="entry name" value="TYPE III PANTOTHENATE KINASE"/>
    <property type="match status" value="1"/>
</dbReference>
<dbReference type="HAMAP" id="MF_01274">
    <property type="entry name" value="Pantothen_kinase_3"/>
    <property type="match status" value="1"/>
</dbReference>
<keyword evidence="10 16" id="KW-0418">Kinase</keyword>
<evidence type="ECO:0000256" key="14">
    <source>
        <dbReference type="ARBA" id="ARBA00038036"/>
    </source>
</evidence>
<evidence type="ECO:0000313" key="18">
    <source>
        <dbReference type="Proteomes" id="UP000886808"/>
    </source>
</evidence>
<keyword evidence="12 16" id="KW-0630">Potassium</keyword>
<sequence>MTTTVQQAIKLLTGIMPLNVASGLKTGLEIKMDNPRSLGSDIVANAVYAHKIKNFPCVIIDMGTVTTFTVLDKNGTLIGTAIASGVKSSIDTLRHVGAQLPAIRMEAPKKGVLGRNTVDAMKSGTIFGAAAMIDGMIDSISHELGEKPYVLLCGGTGEFLAPFITRDVVCDANVTIKGLIAIWHKNQKG</sequence>
<comment type="pathway">
    <text evidence="4 16">Cofactor biosynthesis; coenzyme A biosynthesis; CoA from (R)-pantothenate: step 1/5.</text>
</comment>
<feature type="active site" description="Proton acceptor" evidence="16">
    <location>
        <position position="41"/>
    </location>
</feature>
<comment type="subunit">
    <text evidence="5 16">Homodimer.</text>
</comment>
<evidence type="ECO:0000256" key="1">
    <source>
        <dbReference type="ARBA" id="ARBA00001206"/>
    </source>
</evidence>
<keyword evidence="9 16" id="KW-0547">Nucleotide-binding</keyword>
<dbReference type="CDD" id="cd24015">
    <property type="entry name" value="ASKHA_NBD_PanK-III"/>
    <property type="match status" value="1"/>
</dbReference>
<keyword evidence="7 16" id="KW-0963">Cytoplasm</keyword>
<feature type="binding site" evidence="16">
    <location>
        <position position="64"/>
    </location>
    <ligand>
        <name>ATP</name>
        <dbReference type="ChEBI" id="CHEBI:30616"/>
    </ligand>
</feature>
<dbReference type="SUPFAM" id="SSF53067">
    <property type="entry name" value="Actin-like ATPase domain"/>
    <property type="match status" value="2"/>
</dbReference>
<keyword evidence="8 16" id="KW-0808">Transferase</keyword>
<dbReference type="GO" id="GO:0015937">
    <property type="term" value="P:coenzyme A biosynthetic process"/>
    <property type="evidence" value="ECO:0007669"/>
    <property type="project" value="UniProtKB-UniRule"/>
</dbReference>
<evidence type="ECO:0000256" key="11">
    <source>
        <dbReference type="ARBA" id="ARBA00022840"/>
    </source>
</evidence>
<dbReference type="PANTHER" id="PTHR34265:SF1">
    <property type="entry name" value="TYPE III PANTOTHENATE KINASE"/>
    <property type="match status" value="1"/>
</dbReference>
<dbReference type="AlphaFoldDB" id="A0A9D1PIW8"/>
<comment type="caution">
    <text evidence="16">Lacks conserved residue(s) required for the propagation of feature annotation.</text>
</comment>
<dbReference type="GO" id="GO:0005524">
    <property type="term" value="F:ATP binding"/>
    <property type="evidence" value="ECO:0007669"/>
    <property type="project" value="UniProtKB-UniRule"/>
</dbReference>
<evidence type="ECO:0000256" key="7">
    <source>
        <dbReference type="ARBA" id="ARBA00022490"/>
    </source>
</evidence>
<evidence type="ECO:0000256" key="8">
    <source>
        <dbReference type="ARBA" id="ARBA00022679"/>
    </source>
</evidence>
<reference evidence="17" key="2">
    <citation type="submission" date="2021-04" db="EMBL/GenBank/DDBJ databases">
        <authorList>
            <person name="Gilroy R."/>
        </authorList>
    </citation>
    <scope>NUCLEOTIDE SEQUENCE</scope>
    <source>
        <strain evidence="17">CHK193-4272</strain>
    </source>
</reference>
<comment type="cofactor">
    <cofactor evidence="16">
        <name>NH4(+)</name>
        <dbReference type="ChEBI" id="CHEBI:28938"/>
    </cofactor>
    <cofactor evidence="16">
        <name>K(+)</name>
        <dbReference type="ChEBI" id="CHEBI:29103"/>
    </cofactor>
    <text evidence="16">A monovalent cation. Ammonium or potassium.</text>
</comment>
<dbReference type="Gene3D" id="3.30.420.40">
    <property type="match status" value="1"/>
</dbReference>
<evidence type="ECO:0000256" key="3">
    <source>
        <dbReference type="ARBA" id="ARBA00004496"/>
    </source>
</evidence>
<dbReference type="Pfam" id="PF03309">
    <property type="entry name" value="Pan_kinase"/>
    <property type="match status" value="1"/>
</dbReference>
<organism evidence="17 18">
    <name type="scientific">Candidatus Butyricicoccus avistercoris</name>
    <dbReference type="NCBI Taxonomy" id="2838518"/>
    <lineage>
        <taxon>Bacteria</taxon>
        <taxon>Bacillati</taxon>
        <taxon>Bacillota</taxon>
        <taxon>Clostridia</taxon>
        <taxon>Eubacteriales</taxon>
        <taxon>Butyricicoccaceae</taxon>
        <taxon>Butyricicoccus</taxon>
    </lineage>
</organism>
<evidence type="ECO:0000256" key="10">
    <source>
        <dbReference type="ARBA" id="ARBA00022777"/>
    </source>
</evidence>
<evidence type="ECO:0000256" key="6">
    <source>
        <dbReference type="ARBA" id="ARBA00012102"/>
    </source>
</evidence>
<feature type="binding site" evidence="16">
    <location>
        <position position="117"/>
    </location>
    <ligand>
        <name>substrate</name>
    </ligand>
</feature>
<dbReference type="GO" id="GO:0004594">
    <property type="term" value="F:pantothenate kinase activity"/>
    <property type="evidence" value="ECO:0007669"/>
    <property type="project" value="UniProtKB-UniRule"/>
</dbReference>
<evidence type="ECO:0000256" key="9">
    <source>
        <dbReference type="ARBA" id="ARBA00022741"/>
    </source>
</evidence>
<evidence type="ECO:0000313" key="17">
    <source>
        <dbReference type="EMBL" id="HIV62807.1"/>
    </source>
</evidence>
<evidence type="ECO:0000256" key="13">
    <source>
        <dbReference type="ARBA" id="ARBA00022993"/>
    </source>
</evidence>
<dbReference type="Proteomes" id="UP000886808">
    <property type="component" value="Unassembled WGS sequence"/>
</dbReference>
<protein>
    <recommendedName>
        <fullName evidence="15 16">Type III pantothenate kinase</fullName>
        <ecNumber evidence="6 16">2.7.1.33</ecNumber>
    </recommendedName>
    <alternativeName>
        <fullName evidence="16">PanK-III</fullName>
    </alternativeName>
    <alternativeName>
        <fullName evidence="16">Pantothenic acid kinase</fullName>
    </alternativeName>
</protein>